<organism evidence="12 13">
    <name type="scientific">Nocardioides marmoribigeumensis</name>
    <dbReference type="NCBI Taxonomy" id="433649"/>
    <lineage>
        <taxon>Bacteria</taxon>
        <taxon>Bacillati</taxon>
        <taxon>Actinomycetota</taxon>
        <taxon>Actinomycetes</taxon>
        <taxon>Propionibacteriales</taxon>
        <taxon>Nocardioidaceae</taxon>
        <taxon>Nocardioides</taxon>
    </lineage>
</organism>
<evidence type="ECO:0000256" key="2">
    <source>
        <dbReference type="ARBA" id="ARBA00001966"/>
    </source>
</evidence>
<keyword evidence="9" id="KW-0411">Iron-sulfur</keyword>
<dbReference type="SUPFAM" id="SSF140490">
    <property type="entry name" value="Nqo1C-terminal domain-like"/>
    <property type="match status" value="1"/>
</dbReference>
<evidence type="ECO:0000256" key="6">
    <source>
        <dbReference type="ARBA" id="ARBA00022643"/>
    </source>
</evidence>
<evidence type="ECO:0000256" key="8">
    <source>
        <dbReference type="ARBA" id="ARBA00023004"/>
    </source>
</evidence>
<dbReference type="InterPro" id="IPR037207">
    <property type="entry name" value="Nuop51_4Fe4S-bd_sf"/>
</dbReference>
<dbReference type="EMBL" id="JAVDYG010000001">
    <property type="protein sequence ID" value="MDR7361523.1"/>
    <property type="molecule type" value="Genomic_DNA"/>
</dbReference>
<dbReference type="Proteomes" id="UP001183648">
    <property type="component" value="Unassembled WGS sequence"/>
</dbReference>
<keyword evidence="4" id="KW-0004">4Fe-4S</keyword>
<name>A0ABU2BSA2_9ACTN</name>
<sequence>MTSVVTLGRGPLLLAGSGPELGEHRRRWGPLARFSATELVARCRALDLRGRGGAGFPLADKLGAVARGRGRPVVVVNLSEGEPASHKDVTLARTSPHLLLDGAVATARAVGARQVHLVTGPQGVAELEQAVGQREERLRFTFHRAADLFVAGQSAAVLELVAGRPNLPVTTWQPSAHSGLRGRPTLLSNAETFAVAGVLATAGPEAVLRHGTPLEPGTTLLSLDGDGPPATRQVVEVAHGTRWGAVLPPSRLDAPVLLGGYHGTWAPAGALHDLPVSRRALAGAGLTLGAGVVLPSDGRCAVRRTAELLDYLASQSARRSGPCLNGLPALASAFREVVDGRPRLDEVRRLAGRVDGRGACAHPDGTARLVRSLLVACPDAVDGHVEGRCCR</sequence>
<reference evidence="12 13" key="1">
    <citation type="submission" date="2023-07" db="EMBL/GenBank/DDBJ databases">
        <title>Sequencing the genomes of 1000 actinobacteria strains.</title>
        <authorList>
            <person name="Klenk H.-P."/>
        </authorList>
    </citation>
    <scope>NUCLEOTIDE SEQUENCE [LARGE SCALE GENOMIC DNA]</scope>
    <source>
        <strain evidence="12 13">DSM 19426</strain>
    </source>
</reference>
<keyword evidence="5" id="KW-0285">Flavoprotein</keyword>
<comment type="cofactor">
    <cofactor evidence="2">
        <name>[4Fe-4S] cluster</name>
        <dbReference type="ChEBI" id="CHEBI:49883"/>
    </cofactor>
</comment>
<protein>
    <submittedName>
        <fullName evidence="12">NADH:ubiquinone oxidoreductase subunit F (NADH-binding)</fullName>
    </submittedName>
</protein>
<dbReference type="InterPro" id="IPR019575">
    <property type="entry name" value="Nuop51_4Fe4S-bd"/>
</dbReference>
<dbReference type="SUPFAM" id="SSF142019">
    <property type="entry name" value="Nqo1 FMN-binding domain-like"/>
    <property type="match status" value="1"/>
</dbReference>
<dbReference type="Pfam" id="PF01512">
    <property type="entry name" value="Complex1_51K"/>
    <property type="match status" value="1"/>
</dbReference>
<comment type="similarity">
    <text evidence="3">Belongs to the complex I 51 kDa subunit family.</text>
</comment>
<evidence type="ECO:0000256" key="5">
    <source>
        <dbReference type="ARBA" id="ARBA00022630"/>
    </source>
</evidence>
<dbReference type="PANTHER" id="PTHR11780">
    <property type="entry name" value="NADH-UBIQUINONE OXIDOREDUCTASE FLAVOPROTEIN 1 NDUFV1"/>
    <property type="match status" value="1"/>
</dbReference>
<dbReference type="PANTHER" id="PTHR11780:SF10">
    <property type="entry name" value="NADH DEHYDROGENASE [UBIQUINONE] FLAVOPROTEIN 1, MITOCHONDRIAL"/>
    <property type="match status" value="1"/>
</dbReference>
<feature type="domain" description="NADH-ubiquinone oxidoreductase 51kDa subunit FMN-binding" evidence="10">
    <location>
        <begin position="45"/>
        <end position="194"/>
    </location>
</feature>
<comment type="caution">
    <text evidence="12">The sequence shown here is derived from an EMBL/GenBank/DDBJ whole genome shotgun (WGS) entry which is preliminary data.</text>
</comment>
<evidence type="ECO:0000256" key="7">
    <source>
        <dbReference type="ARBA" id="ARBA00022723"/>
    </source>
</evidence>
<evidence type="ECO:0000256" key="1">
    <source>
        <dbReference type="ARBA" id="ARBA00001917"/>
    </source>
</evidence>
<evidence type="ECO:0000313" key="12">
    <source>
        <dbReference type="EMBL" id="MDR7361523.1"/>
    </source>
</evidence>
<evidence type="ECO:0000256" key="9">
    <source>
        <dbReference type="ARBA" id="ARBA00023014"/>
    </source>
</evidence>
<evidence type="ECO:0000256" key="4">
    <source>
        <dbReference type="ARBA" id="ARBA00022485"/>
    </source>
</evidence>
<keyword evidence="7" id="KW-0479">Metal-binding</keyword>
<keyword evidence="13" id="KW-1185">Reference proteome</keyword>
<dbReference type="InterPro" id="IPR011538">
    <property type="entry name" value="Nuo51_FMN-bd"/>
</dbReference>
<keyword evidence="8" id="KW-0408">Iron</keyword>
<evidence type="ECO:0000259" key="10">
    <source>
        <dbReference type="Pfam" id="PF01512"/>
    </source>
</evidence>
<dbReference type="InterPro" id="IPR037225">
    <property type="entry name" value="Nuo51_FMN-bd_sf"/>
</dbReference>
<dbReference type="Gene3D" id="3.10.20.600">
    <property type="match status" value="1"/>
</dbReference>
<dbReference type="RefSeq" id="WP_310299572.1">
    <property type="nucleotide sequence ID" value="NZ_BAAAPS010000007.1"/>
</dbReference>
<comment type="cofactor">
    <cofactor evidence="1">
        <name>FMN</name>
        <dbReference type="ChEBI" id="CHEBI:58210"/>
    </cofactor>
</comment>
<evidence type="ECO:0000259" key="11">
    <source>
        <dbReference type="Pfam" id="PF10589"/>
    </source>
</evidence>
<accession>A0ABU2BSA2</accession>
<dbReference type="InterPro" id="IPR050837">
    <property type="entry name" value="ComplexI_51kDa_subunit"/>
</dbReference>
<evidence type="ECO:0000256" key="3">
    <source>
        <dbReference type="ARBA" id="ARBA00007523"/>
    </source>
</evidence>
<proteinExistence type="inferred from homology"/>
<dbReference type="Gene3D" id="3.40.50.11540">
    <property type="entry name" value="NADH-ubiquinone oxidoreductase 51kDa subunit"/>
    <property type="match status" value="1"/>
</dbReference>
<dbReference type="Pfam" id="PF10589">
    <property type="entry name" value="NADH_4Fe-4S"/>
    <property type="match status" value="1"/>
</dbReference>
<evidence type="ECO:0000313" key="13">
    <source>
        <dbReference type="Proteomes" id="UP001183648"/>
    </source>
</evidence>
<feature type="domain" description="NADH-ubiquinone oxidoreductase 51kDa subunit iron-sulphur binding" evidence="11">
    <location>
        <begin position="306"/>
        <end position="382"/>
    </location>
</feature>
<keyword evidence="6" id="KW-0288">FMN</keyword>
<dbReference type="Gene3D" id="1.20.1440.230">
    <property type="entry name" value="NADH-ubiquinone oxidoreductase 51kDa subunit, iron-sulphur binding domain"/>
    <property type="match status" value="1"/>
</dbReference>
<gene>
    <name evidence="12" type="ORF">J2S63_001076</name>
</gene>